<keyword evidence="13 22" id="KW-1133">Transmembrane helix</keyword>
<keyword evidence="14" id="KW-0770">Synapse</keyword>
<dbReference type="SUPFAM" id="SSF53300">
    <property type="entry name" value="vWA-like"/>
    <property type="match status" value="1"/>
</dbReference>
<evidence type="ECO:0000259" key="23">
    <source>
        <dbReference type="SMART" id="SM00187"/>
    </source>
</evidence>
<evidence type="ECO:0000256" key="8">
    <source>
        <dbReference type="ARBA" id="ARBA00022729"/>
    </source>
</evidence>
<dbReference type="Proteomes" id="UP000288216">
    <property type="component" value="Unassembled WGS sequence"/>
</dbReference>
<evidence type="ECO:0000256" key="21">
    <source>
        <dbReference type="RuleBase" id="RU000633"/>
    </source>
</evidence>
<dbReference type="GO" id="GO:0009986">
    <property type="term" value="C:cell surface"/>
    <property type="evidence" value="ECO:0007669"/>
    <property type="project" value="TreeGrafter"/>
</dbReference>
<keyword evidence="18" id="KW-0325">Glycoprotein</keyword>
<dbReference type="SMART" id="SM00187">
    <property type="entry name" value="INB"/>
    <property type="match status" value="1"/>
</dbReference>
<dbReference type="SMART" id="SM01242">
    <property type="entry name" value="Integrin_B_tail"/>
    <property type="match status" value="1"/>
</dbReference>
<dbReference type="GO" id="GO:0070527">
    <property type="term" value="P:platelet aggregation"/>
    <property type="evidence" value="ECO:0007669"/>
    <property type="project" value="TreeGrafter"/>
</dbReference>
<dbReference type="OrthoDB" id="410592at2759"/>
<dbReference type="GO" id="GO:0007229">
    <property type="term" value="P:integrin-mediated signaling pathway"/>
    <property type="evidence" value="ECO:0007669"/>
    <property type="project" value="UniProtKB-KW"/>
</dbReference>
<dbReference type="GO" id="GO:0007160">
    <property type="term" value="P:cell-matrix adhesion"/>
    <property type="evidence" value="ECO:0007669"/>
    <property type="project" value="TreeGrafter"/>
</dbReference>
<dbReference type="GO" id="GO:0070051">
    <property type="term" value="F:fibrinogen binding"/>
    <property type="evidence" value="ECO:0007669"/>
    <property type="project" value="TreeGrafter"/>
</dbReference>
<dbReference type="Gene3D" id="4.10.1240.30">
    <property type="match status" value="1"/>
</dbReference>
<keyword evidence="12 21" id="KW-0130">Cell adhesion</keyword>
<dbReference type="PRINTS" id="PR01186">
    <property type="entry name" value="INTEGRINB"/>
</dbReference>
<dbReference type="InterPro" id="IPR013111">
    <property type="entry name" value="EGF_extracell"/>
</dbReference>
<evidence type="ECO:0000313" key="27">
    <source>
        <dbReference type="Proteomes" id="UP000288216"/>
    </source>
</evidence>
<feature type="domain" description="Integrin beta subunit tail" evidence="25">
    <location>
        <begin position="321"/>
        <end position="405"/>
    </location>
</feature>
<dbReference type="GO" id="GO:0045211">
    <property type="term" value="C:postsynaptic membrane"/>
    <property type="evidence" value="ECO:0007669"/>
    <property type="project" value="UniProtKB-SubCell"/>
</dbReference>
<evidence type="ECO:0000256" key="16">
    <source>
        <dbReference type="ARBA" id="ARBA00023136"/>
    </source>
</evidence>
<dbReference type="Pfam" id="PF18372">
    <property type="entry name" value="I-EGF_1"/>
    <property type="match status" value="1"/>
</dbReference>
<feature type="non-terminal residue" evidence="26">
    <location>
        <position position="1"/>
    </location>
</feature>
<evidence type="ECO:0000313" key="26">
    <source>
        <dbReference type="EMBL" id="GCB79072.1"/>
    </source>
</evidence>
<dbReference type="GO" id="GO:0016477">
    <property type="term" value="P:cell migration"/>
    <property type="evidence" value="ECO:0007669"/>
    <property type="project" value="TreeGrafter"/>
</dbReference>
<dbReference type="GO" id="GO:0005925">
    <property type="term" value="C:focal adhesion"/>
    <property type="evidence" value="ECO:0007669"/>
    <property type="project" value="TreeGrafter"/>
</dbReference>
<keyword evidence="17" id="KW-1015">Disulfide bond</keyword>
<dbReference type="STRING" id="75743.A0A401Q108"/>
<dbReference type="GO" id="GO:0008305">
    <property type="term" value="C:integrin complex"/>
    <property type="evidence" value="ECO:0007669"/>
    <property type="project" value="TreeGrafter"/>
</dbReference>
<evidence type="ECO:0000256" key="12">
    <source>
        <dbReference type="ARBA" id="ARBA00022889"/>
    </source>
</evidence>
<dbReference type="EMBL" id="BFAA01009293">
    <property type="protein sequence ID" value="GCB79072.1"/>
    <property type="molecule type" value="Genomic_DNA"/>
</dbReference>
<evidence type="ECO:0000256" key="3">
    <source>
        <dbReference type="ARBA" id="ARBA00022475"/>
    </source>
</evidence>
<dbReference type="InterPro" id="IPR057073">
    <property type="entry name" value="EGF_integrin_2"/>
</dbReference>
<dbReference type="FunFam" id="2.10.25.10:FF:000075">
    <property type="entry name" value="Integrin beta"/>
    <property type="match status" value="1"/>
</dbReference>
<feature type="transmembrane region" description="Helical" evidence="22">
    <location>
        <begin position="406"/>
        <end position="428"/>
    </location>
</feature>
<evidence type="ECO:0000256" key="17">
    <source>
        <dbReference type="ARBA" id="ARBA00023157"/>
    </source>
</evidence>
<dbReference type="SUPFAM" id="SSF69179">
    <property type="entry name" value="Integrin domains"/>
    <property type="match status" value="1"/>
</dbReference>
<dbReference type="InterPro" id="IPR012896">
    <property type="entry name" value="Integrin_bsu_tail"/>
</dbReference>
<dbReference type="Gene3D" id="3.40.50.410">
    <property type="entry name" value="von Willebrand factor, type A domain"/>
    <property type="match status" value="1"/>
</dbReference>
<dbReference type="InterPro" id="IPR014836">
    <property type="entry name" value="Integrin_bsu_cyt_dom"/>
</dbReference>
<dbReference type="FunFam" id="4.10.1240.30:FF:000001">
    <property type="entry name" value="Integrin beta"/>
    <property type="match status" value="1"/>
</dbReference>
<keyword evidence="7" id="KW-0479">Metal-binding</keyword>
<dbReference type="InterPro" id="IPR036349">
    <property type="entry name" value="Integrin_bsu_tail_dom_sf"/>
</dbReference>
<evidence type="ECO:0000259" key="25">
    <source>
        <dbReference type="SMART" id="SM01242"/>
    </source>
</evidence>
<keyword evidence="6 21" id="KW-0812">Transmembrane</keyword>
<dbReference type="InterPro" id="IPR032695">
    <property type="entry name" value="Integrin_dom_sf"/>
</dbReference>
<dbReference type="Gene3D" id="2.60.40.1510">
    <property type="entry name" value="ntegrin, alpha v. Chain A, domain 3"/>
    <property type="match status" value="1"/>
</dbReference>
<dbReference type="SMART" id="SM01241">
    <property type="entry name" value="Integrin_b_cyt"/>
    <property type="match status" value="1"/>
</dbReference>
<feature type="domain" description="Integrin beta subunit VWA" evidence="23">
    <location>
        <begin position="1"/>
        <end position="149"/>
    </location>
</feature>
<dbReference type="GO" id="GO:0046872">
    <property type="term" value="F:metal ion binding"/>
    <property type="evidence" value="ECO:0007669"/>
    <property type="project" value="UniProtKB-KW"/>
</dbReference>
<keyword evidence="10" id="KW-0106">Calcium</keyword>
<evidence type="ECO:0000256" key="9">
    <source>
        <dbReference type="ARBA" id="ARBA00022737"/>
    </source>
</evidence>
<evidence type="ECO:0000256" key="2">
    <source>
        <dbReference type="ARBA" id="ARBA00007449"/>
    </source>
</evidence>
<dbReference type="Pfam" id="PF07965">
    <property type="entry name" value="Integrin_B_tail"/>
    <property type="match status" value="1"/>
</dbReference>
<dbReference type="FunFam" id="1.20.5.100:FF:000002">
    <property type="entry name" value="Integrin beta"/>
    <property type="match status" value="1"/>
</dbReference>
<keyword evidence="3" id="KW-1003">Cell membrane</keyword>
<protein>
    <recommendedName>
        <fullName evidence="21">Integrin beta</fullName>
    </recommendedName>
</protein>
<evidence type="ECO:0000256" key="20">
    <source>
        <dbReference type="ARBA" id="ARBA00035006"/>
    </source>
</evidence>
<dbReference type="Pfam" id="PF00362">
    <property type="entry name" value="Integrin_beta"/>
    <property type="match status" value="1"/>
</dbReference>
<comment type="similarity">
    <text evidence="2 21">Belongs to the integrin beta chain family.</text>
</comment>
<dbReference type="Pfam" id="PF08725">
    <property type="entry name" value="Integrin_b_cyt"/>
    <property type="match status" value="1"/>
</dbReference>
<accession>A0A401Q108</accession>
<keyword evidence="4" id="KW-0245">EGF-like domain</keyword>
<dbReference type="Pfam" id="PF23105">
    <property type="entry name" value="EGF_integrin"/>
    <property type="match status" value="1"/>
</dbReference>
<comment type="caution">
    <text evidence="26">The sequence shown here is derived from an EMBL/GenBank/DDBJ whole genome shotgun (WGS) entry which is preliminary data.</text>
</comment>
<evidence type="ECO:0000256" key="4">
    <source>
        <dbReference type="ARBA" id="ARBA00022536"/>
    </source>
</evidence>
<evidence type="ECO:0000256" key="19">
    <source>
        <dbReference type="ARBA" id="ARBA00023257"/>
    </source>
</evidence>
<gene>
    <name evidence="26" type="ORF">scyTo_0015929</name>
</gene>
<evidence type="ECO:0000256" key="7">
    <source>
        <dbReference type="ARBA" id="ARBA00022723"/>
    </source>
</evidence>
<dbReference type="GO" id="GO:0030335">
    <property type="term" value="P:positive regulation of cell migration"/>
    <property type="evidence" value="ECO:0007669"/>
    <property type="project" value="UniProtKB-ARBA"/>
</dbReference>
<keyword evidence="19" id="KW-0628">Postsynaptic cell membrane</keyword>
<keyword evidence="8" id="KW-0732">Signal</keyword>
<dbReference type="AlphaFoldDB" id="A0A401Q108"/>
<dbReference type="FunFam" id="2.10.25.10:FF:000036">
    <property type="entry name" value="Integrin beta"/>
    <property type="match status" value="1"/>
</dbReference>
<evidence type="ECO:0000256" key="15">
    <source>
        <dbReference type="ARBA" id="ARBA00023037"/>
    </source>
</evidence>
<dbReference type="InterPro" id="IPR015812">
    <property type="entry name" value="Integrin_bsu"/>
</dbReference>
<name>A0A401Q108_SCYTO</name>
<evidence type="ECO:0000256" key="13">
    <source>
        <dbReference type="ARBA" id="ARBA00022989"/>
    </source>
</evidence>
<comment type="subcellular location">
    <subcellularLocation>
        <location evidence="21">Cell membrane</location>
        <topology evidence="21">Single-pass type I membrane protein</topology>
    </subcellularLocation>
    <subcellularLocation>
        <location evidence="1">Cell projection</location>
        <location evidence="1">Lamellipodium membrane</location>
    </subcellularLocation>
    <subcellularLocation>
        <location evidence="20">Postsynaptic cell membrane</location>
        <topology evidence="20">Single-pass type I membrane protein</topology>
    </subcellularLocation>
</comment>
<evidence type="ECO:0000256" key="11">
    <source>
        <dbReference type="ARBA" id="ARBA00022842"/>
    </source>
</evidence>
<evidence type="ECO:0000256" key="5">
    <source>
        <dbReference type="ARBA" id="ARBA00022553"/>
    </source>
</evidence>
<keyword evidence="15 21" id="KW-0401">Integrin</keyword>
<dbReference type="GO" id="GO:0031258">
    <property type="term" value="C:lamellipodium membrane"/>
    <property type="evidence" value="ECO:0007669"/>
    <property type="project" value="UniProtKB-SubCell"/>
</dbReference>
<dbReference type="SUPFAM" id="SSF57196">
    <property type="entry name" value="EGF/Laminin"/>
    <property type="match status" value="2"/>
</dbReference>
<dbReference type="Gene3D" id="2.10.25.10">
    <property type="entry name" value="Laminin"/>
    <property type="match status" value="4"/>
</dbReference>
<dbReference type="OMA" id="CECAATE"/>
<dbReference type="SUPFAM" id="SSF69687">
    <property type="entry name" value="Integrin beta tail domain"/>
    <property type="match status" value="1"/>
</dbReference>
<dbReference type="PANTHER" id="PTHR10082:SF25">
    <property type="entry name" value="INTEGRIN BETA-3"/>
    <property type="match status" value="1"/>
</dbReference>
<dbReference type="PANTHER" id="PTHR10082">
    <property type="entry name" value="INTEGRIN BETA SUBUNIT"/>
    <property type="match status" value="1"/>
</dbReference>
<dbReference type="Pfam" id="PF07974">
    <property type="entry name" value="EGF_2"/>
    <property type="match status" value="1"/>
</dbReference>
<dbReference type="InterPro" id="IPR036465">
    <property type="entry name" value="vWFA_dom_sf"/>
</dbReference>
<keyword evidence="27" id="KW-1185">Reference proteome</keyword>
<dbReference type="GO" id="GO:0045124">
    <property type="term" value="P:regulation of bone resorption"/>
    <property type="evidence" value="ECO:0007669"/>
    <property type="project" value="UniProtKB-ARBA"/>
</dbReference>
<dbReference type="GO" id="GO:0005178">
    <property type="term" value="F:integrin binding"/>
    <property type="evidence" value="ECO:0007669"/>
    <property type="project" value="TreeGrafter"/>
</dbReference>
<dbReference type="GO" id="GO:0001968">
    <property type="term" value="F:fibronectin binding"/>
    <property type="evidence" value="ECO:0007669"/>
    <property type="project" value="TreeGrafter"/>
</dbReference>
<evidence type="ECO:0000256" key="22">
    <source>
        <dbReference type="SAM" id="Phobius"/>
    </source>
</evidence>
<dbReference type="InterPro" id="IPR002369">
    <property type="entry name" value="Integrin_bsu_VWA"/>
</dbReference>
<feature type="domain" description="Integrin beta subunit cytoplasmic" evidence="24">
    <location>
        <begin position="429"/>
        <end position="475"/>
    </location>
</feature>
<keyword evidence="11" id="KW-0460">Magnesium</keyword>
<keyword evidence="9" id="KW-0677">Repeat</keyword>
<evidence type="ECO:0000256" key="1">
    <source>
        <dbReference type="ARBA" id="ARBA00004121"/>
    </source>
</evidence>
<evidence type="ECO:0000256" key="6">
    <source>
        <dbReference type="ARBA" id="ARBA00022692"/>
    </source>
</evidence>
<dbReference type="InterPro" id="IPR040622">
    <property type="entry name" value="EGF_integrin_1"/>
</dbReference>
<evidence type="ECO:0000259" key="24">
    <source>
        <dbReference type="SMART" id="SM01241"/>
    </source>
</evidence>
<sequence length="477" mass="52086">DYPSLAMLIEKLTENNIFLFFAVTNPVKDTYKSYSNMIPGSNVEILSQDSSNVLNLIVKAYQDIRSRAEMEVVNLPKELSISFDAFCGNAEFVEGSKSCSGLNIGDTVNFTVTLEAVDCPKDGKSKTFIVKPILFKDTLEVTVNFNCDCDCENSADESITQCANGNGTYECGVCKCLPGRLGPHCECRESDSSATDQATCFPVKGDPICNNRGECLCGQCVCHSNEFGIISGKFCECDDFSCGRFKGKLCSGNGKCECGECRCFANWNDIYCNCTTKTDSCITAVGSVCSRRGSCVCGKCVCQDAAYGDHCEKCPTCPDACSIKSDCVRCKVFDTGELKKNGTCHKVCTDEIRQVEDLDTGNANGVICSYKDENGCTVHFRYEEESNGNSVLTVVKEPVCQPPVNILLIVLCLMAAILLCGLLALLIWKLLVTLHDKQEFAKFEAERAKAKWDTANNPLYKAPTTTFTNLTYTGNVD</sequence>
<dbReference type="GO" id="GO:0033627">
    <property type="term" value="P:cell adhesion mediated by integrin"/>
    <property type="evidence" value="ECO:0007669"/>
    <property type="project" value="TreeGrafter"/>
</dbReference>
<keyword evidence="16 22" id="KW-0472">Membrane</keyword>
<dbReference type="Gene3D" id="1.20.5.100">
    <property type="entry name" value="Cytochrome c1, transmembrane anchor, C-terminal"/>
    <property type="match status" value="1"/>
</dbReference>
<evidence type="ECO:0000256" key="14">
    <source>
        <dbReference type="ARBA" id="ARBA00023018"/>
    </source>
</evidence>
<proteinExistence type="inferred from homology"/>
<dbReference type="GO" id="GO:0008284">
    <property type="term" value="P:positive regulation of cell population proliferation"/>
    <property type="evidence" value="ECO:0007669"/>
    <property type="project" value="UniProtKB-ARBA"/>
</dbReference>
<evidence type="ECO:0000256" key="18">
    <source>
        <dbReference type="ARBA" id="ARBA00023180"/>
    </source>
</evidence>
<keyword evidence="5" id="KW-0597">Phosphoprotein</keyword>
<organism evidence="26 27">
    <name type="scientific">Scyliorhinus torazame</name>
    <name type="common">Cloudy catshark</name>
    <name type="synonym">Catulus torazame</name>
    <dbReference type="NCBI Taxonomy" id="75743"/>
    <lineage>
        <taxon>Eukaryota</taxon>
        <taxon>Metazoa</taxon>
        <taxon>Chordata</taxon>
        <taxon>Craniata</taxon>
        <taxon>Vertebrata</taxon>
        <taxon>Chondrichthyes</taxon>
        <taxon>Elasmobranchii</taxon>
        <taxon>Galeomorphii</taxon>
        <taxon>Galeoidea</taxon>
        <taxon>Carcharhiniformes</taxon>
        <taxon>Scyliorhinidae</taxon>
        <taxon>Scyliorhinus</taxon>
    </lineage>
</organism>
<evidence type="ECO:0000256" key="10">
    <source>
        <dbReference type="ARBA" id="ARBA00022837"/>
    </source>
</evidence>
<reference evidence="26 27" key="1">
    <citation type="journal article" date="2018" name="Nat. Ecol. Evol.">
        <title>Shark genomes provide insights into elasmobranch evolution and the origin of vertebrates.</title>
        <authorList>
            <person name="Hara Y"/>
            <person name="Yamaguchi K"/>
            <person name="Onimaru K"/>
            <person name="Kadota M"/>
            <person name="Koyanagi M"/>
            <person name="Keeley SD"/>
            <person name="Tatsumi K"/>
            <person name="Tanaka K"/>
            <person name="Motone F"/>
            <person name="Kageyama Y"/>
            <person name="Nozu R"/>
            <person name="Adachi N"/>
            <person name="Nishimura O"/>
            <person name="Nakagawa R"/>
            <person name="Tanegashima C"/>
            <person name="Kiyatake I"/>
            <person name="Matsumoto R"/>
            <person name="Murakumo K"/>
            <person name="Nishida K"/>
            <person name="Terakita A"/>
            <person name="Kuratani S"/>
            <person name="Sato K"/>
            <person name="Hyodo S Kuraku.S."/>
        </authorList>
    </citation>
    <scope>NUCLEOTIDE SEQUENCE [LARGE SCALE GENOMIC DNA]</scope>
</reference>